<keyword evidence="2" id="KW-1185">Reference proteome</keyword>
<reference evidence="1 2" key="1">
    <citation type="submission" date="2023-12" db="EMBL/GenBank/DDBJ databases">
        <title>Micromonospora sp. nov., isolated from Atacama Desert.</title>
        <authorList>
            <person name="Carro L."/>
            <person name="Golinska P."/>
            <person name="Klenk H.-P."/>
            <person name="Goodfellow M."/>
        </authorList>
    </citation>
    <scope>NUCLEOTIDE SEQUENCE [LARGE SCALE GENOMIC DNA]</scope>
    <source>
        <strain evidence="1 2">4G53</strain>
    </source>
</reference>
<dbReference type="InterPro" id="IPR011009">
    <property type="entry name" value="Kinase-like_dom_sf"/>
</dbReference>
<sequence length="52" mass="5619">MQQVVIAGRYRLLELVGRGGMGRVRLARDEMPHREVAVNRAVEAATAADASA</sequence>
<dbReference type="Proteomes" id="UP001290101">
    <property type="component" value="Unassembled WGS sequence"/>
</dbReference>
<proteinExistence type="predicted"/>
<evidence type="ECO:0008006" key="3">
    <source>
        <dbReference type="Google" id="ProtNLM"/>
    </source>
</evidence>
<dbReference type="SUPFAM" id="SSF56112">
    <property type="entry name" value="Protein kinase-like (PK-like)"/>
    <property type="match status" value="1"/>
</dbReference>
<accession>A0ABU5JHL0</accession>
<evidence type="ECO:0000313" key="2">
    <source>
        <dbReference type="Proteomes" id="UP001290101"/>
    </source>
</evidence>
<organism evidence="1 2">
    <name type="scientific">Micromonospora sicca</name>
    <dbReference type="NCBI Taxonomy" id="2202420"/>
    <lineage>
        <taxon>Bacteria</taxon>
        <taxon>Bacillati</taxon>
        <taxon>Actinomycetota</taxon>
        <taxon>Actinomycetes</taxon>
        <taxon>Micromonosporales</taxon>
        <taxon>Micromonosporaceae</taxon>
        <taxon>Micromonospora</taxon>
    </lineage>
</organism>
<evidence type="ECO:0000313" key="1">
    <source>
        <dbReference type="EMBL" id="MDZ5491869.1"/>
    </source>
</evidence>
<name>A0ABU5JHL0_9ACTN</name>
<gene>
    <name evidence="1" type="ORF">U2F25_20805</name>
</gene>
<dbReference type="Gene3D" id="3.30.200.20">
    <property type="entry name" value="Phosphorylase Kinase, domain 1"/>
    <property type="match status" value="1"/>
</dbReference>
<dbReference type="RefSeq" id="WP_322441729.1">
    <property type="nucleotide sequence ID" value="NZ_JAXOTQ010000026.1"/>
</dbReference>
<comment type="caution">
    <text evidence="1">The sequence shown here is derived from an EMBL/GenBank/DDBJ whole genome shotgun (WGS) entry which is preliminary data.</text>
</comment>
<dbReference type="EMBL" id="JAXOTQ010000026">
    <property type="protein sequence ID" value="MDZ5491869.1"/>
    <property type="molecule type" value="Genomic_DNA"/>
</dbReference>
<protein>
    <recommendedName>
        <fullName evidence="3">Serine/threonine protein kinase</fullName>
    </recommendedName>
</protein>